<dbReference type="EMBL" id="JADGJH010000017">
    <property type="protein sequence ID" value="KAJ3142494.1"/>
    <property type="molecule type" value="Genomic_DNA"/>
</dbReference>
<dbReference type="AlphaFoldDB" id="A0AAD5TAI7"/>
<reference evidence="1" key="1">
    <citation type="submission" date="2020-05" db="EMBL/GenBank/DDBJ databases">
        <title>Phylogenomic resolution of chytrid fungi.</title>
        <authorList>
            <person name="Stajich J.E."/>
            <person name="Amses K."/>
            <person name="Simmons R."/>
            <person name="Seto K."/>
            <person name="Myers J."/>
            <person name="Bonds A."/>
            <person name="Quandt C.A."/>
            <person name="Barry K."/>
            <person name="Liu P."/>
            <person name="Grigoriev I."/>
            <person name="Longcore J.E."/>
            <person name="James T.Y."/>
        </authorList>
    </citation>
    <scope>NUCLEOTIDE SEQUENCE</scope>
    <source>
        <strain evidence="1">JEL0513</strain>
    </source>
</reference>
<dbReference type="GO" id="GO:0005737">
    <property type="term" value="C:cytoplasm"/>
    <property type="evidence" value="ECO:0007669"/>
    <property type="project" value="TreeGrafter"/>
</dbReference>
<protein>
    <submittedName>
        <fullName evidence="1">Uncharacterized protein</fullName>
    </submittedName>
</protein>
<evidence type="ECO:0000313" key="1">
    <source>
        <dbReference type="EMBL" id="KAJ3142494.1"/>
    </source>
</evidence>
<organism evidence="1 2">
    <name type="scientific">Physocladia obscura</name>
    <dbReference type="NCBI Taxonomy" id="109957"/>
    <lineage>
        <taxon>Eukaryota</taxon>
        <taxon>Fungi</taxon>
        <taxon>Fungi incertae sedis</taxon>
        <taxon>Chytridiomycota</taxon>
        <taxon>Chytridiomycota incertae sedis</taxon>
        <taxon>Chytridiomycetes</taxon>
        <taxon>Chytridiales</taxon>
        <taxon>Chytriomycetaceae</taxon>
        <taxon>Physocladia</taxon>
    </lineage>
</organism>
<accession>A0AAD5TAI7</accession>
<feature type="non-terminal residue" evidence="1">
    <location>
        <position position="467"/>
    </location>
</feature>
<dbReference type="PANTHER" id="PTHR28086:SF1">
    <property type="entry name" value="CU(2+) SUPPRESSING AND BLEOMYCIN SENSITIVE PROTEIN 1"/>
    <property type="match status" value="1"/>
</dbReference>
<comment type="caution">
    <text evidence="1">The sequence shown here is derived from an EMBL/GenBank/DDBJ whole genome shotgun (WGS) entry which is preliminary data.</text>
</comment>
<keyword evidence="2" id="KW-1185">Reference proteome</keyword>
<name>A0AAD5TAI7_9FUNG</name>
<dbReference type="PANTHER" id="PTHR28086">
    <property type="entry name" value="UPF0662 PROTEIN YPL260W"/>
    <property type="match status" value="1"/>
</dbReference>
<proteinExistence type="predicted"/>
<gene>
    <name evidence="1" type="ORF">HK100_002937</name>
</gene>
<dbReference type="InterPro" id="IPR018810">
    <property type="entry name" value="UPF0662"/>
</dbReference>
<sequence length="467" mass="51053">MSATAKVTAISETINIVRKEGAHEINMHLPTKEQPIQKALFAFRHSLNAMRKDSHDALTLADINAKATELSAIMLQLRDARANEVDVDIPRNRVDDLLDSVWMTITIDALRASEAWTPADIEPLQERLRVLDETVSVTEGKFVAPNAAFSGDQIPFGQAVLTSLLNRIHRTVAYLNAENESGNFEELKIELNGILAQLTAFESETYTIDSLIPLSKRLHAIDSGRNQSGIEPGQATIGGILNICFEKLTSLVADLDPVTESSPLFLAFSSLTAINTELSRIELNVSLRSNPSELGNVIAAVYIRLQEIESHRVNGTFVPDTSSFDAAIKLPGQATMHKLLHDSHAKISRLVDPLSGPIVGESLISEYELLIKQRTTLRKLRAYASAGWNVSADLEKVEQILKTVEGRKVKGLFVGEQQGESAKDAEDDLILRGATEHSSFKHLFASATGFPDGQAVISAIVDECDSL</sequence>
<dbReference type="GO" id="GO:0005634">
    <property type="term" value="C:nucleus"/>
    <property type="evidence" value="ECO:0007669"/>
    <property type="project" value="TreeGrafter"/>
</dbReference>
<dbReference type="Proteomes" id="UP001211907">
    <property type="component" value="Unassembled WGS sequence"/>
</dbReference>
<evidence type="ECO:0000313" key="2">
    <source>
        <dbReference type="Proteomes" id="UP001211907"/>
    </source>
</evidence>